<keyword evidence="1" id="KW-0472">Membrane</keyword>
<dbReference type="RefSeq" id="WP_194451141.1">
    <property type="nucleotide sequence ID" value="NZ_CP063849.1"/>
</dbReference>
<feature type="transmembrane region" description="Helical" evidence="1">
    <location>
        <begin position="40"/>
        <end position="60"/>
    </location>
</feature>
<keyword evidence="1" id="KW-0812">Transmembrane</keyword>
<protein>
    <submittedName>
        <fullName evidence="2">Uncharacterized protein</fullName>
    </submittedName>
</protein>
<sequence length="141" mass="15463">MIAFRRLLSQKLLWIEETALVGAILGSAYGWLALPVATTLHLVEHALLFLLIVGLVWLAFRLANRALGPVQWGKAMTVPAFWIAAVVTLVIGFVLPYYLIWWIPELGSMTAQAVSAGIRFVIAGLLFTGSMLWLHCTATAT</sequence>
<proteinExistence type="predicted"/>
<dbReference type="Proteomes" id="UP000593892">
    <property type="component" value="Chromosome"/>
</dbReference>
<feature type="transmembrane region" description="Helical" evidence="1">
    <location>
        <begin position="81"/>
        <end position="104"/>
    </location>
</feature>
<feature type="transmembrane region" description="Helical" evidence="1">
    <location>
        <begin position="116"/>
        <end position="134"/>
    </location>
</feature>
<name>A0A7S7NTK4_PALFE</name>
<keyword evidence="3" id="KW-1185">Reference proteome</keyword>
<accession>A0A7S7NTK4</accession>
<evidence type="ECO:0000313" key="2">
    <source>
        <dbReference type="EMBL" id="QOY89479.1"/>
    </source>
</evidence>
<keyword evidence="1" id="KW-1133">Transmembrane helix</keyword>
<evidence type="ECO:0000313" key="3">
    <source>
        <dbReference type="Proteomes" id="UP000593892"/>
    </source>
</evidence>
<dbReference type="EMBL" id="CP063849">
    <property type="protein sequence ID" value="QOY89479.1"/>
    <property type="molecule type" value="Genomic_DNA"/>
</dbReference>
<evidence type="ECO:0000256" key="1">
    <source>
        <dbReference type="SAM" id="Phobius"/>
    </source>
</evidence>
<dbReference type="KEGG" id="pfer:IRI77_05875"/>
<feature type="transmembrane region" description="Helical" evidence="1">
    <location>
        <begin position="12"/>
        <end position="34"/>
    </location>
</feature>
<organism evidence="2 3">
    <name type="scientific">Paludibaculum fermentans</name>
    <dbReference type="NCBI Taxonomy" id="1473598"/>
    <lineage>
        <taxon>Bacteria</taxon>
        <taxon>Pseudomonadati</taxon>
        <taxon>Acidobacteriota</taxon>
        <taxon>Terriglobia</taxon>
        <taxon>Bryobacterales</taxon>
        <taxon>Bryobacteraceae</taxon>
        <taxon>Paludibaculum</taxon>
    </lineage>
</organism>
<dbReference type="AlphaFoldDB" id="A0A7S7NTK4"/>
<reference evidence="2 3" key="1">
    <citation type="submission" date="2020-10" db="EMBL/GenBank/DDBJ databases">
        <title>Complete genome sequence of Paludibaculum fermentans P105T, a facultatively anaerobic acidobacterium capable of dissimilatory Fe(III) reduction.</title>
        <authorList>
            <person name="Dedysh S.N."/>
            <person name="Beletsky A.V."/>
            <person name="Kulichevskaya I.S."/>
            <person name="Mardanov A.V."/>
            <person name="Ravin N.V."/>
        </authorList>
    </citation>
    <scope>NUCLEOTIDE SEQUENCE [LARGE SCALE GENOMIC DNA]</scope>
    <source>
        <strain evidence="2 3">P105</strain>
    </source>
</reference>
<gene>
    <name evidence="2" type="ORF">IRI77_05875</name>
</gene>